<reference evidence="1" key="1">
    <citation type="submission" date="2022-04" db="EMBL/GenBank/DDBJ databases">
        <title>Genome of the entomopathogenic fungus Entomophthora muscae.</title>
        <authorList>
            <person name="Elya C."/>
            <person name="Lovett B.R."/>
            <person name="Lee E."/>
            <person name="Macias A.M."/>
            <person name="Hajek A.E."/>
            <person name="De Bivort B.L."/>
            <person name="Kasson M.T."/>
            <person name="De Fine Licht H.H."/>
            <person name="Stajich J.E."/>
        </authorList>
    </citation>
    <scope>NUCLEOTIDE SEQUENCE</scope>
    <source>
        <strain evidence="1">Berkeley</strain>
    </source>
</reference>
<evidence type="ECO:0000313" key="1">
    <source>
        <dbReference type="EMBL" id="KAJ9050206.1"/>
    </source>
</evidence>
<organism evidence="1 2">
    <name type="scientific">Entomophthora muscae</name>
    <dbReference type="NCBI Taxonomy" id="34485"/>
    <lineage>
        <taxon>Eukaryota</taxon>
        <taxon>Fungi</taxon>
        <taxon>Fungi incertae sedis</taxon>
        <taxon>Zoopagomycota</taxon>
        <taxon>Entomophthoromycotina</taxon>
        <taxon>Entomophthoromycetes</taxon>
        <taxon>Entomophthorales</taxon>
        <taxon>Entomophthoraceae</taxon>
        <taxon>Entomophthora</taxon>
    </lineage>
</organism>
<accession>A0ACC2RJE4</accession>
<dbReference type="EMBL" id="QTSX02007167">
    <property type="protein sequence ID" value="KAJ9050206.1"/>
    <property type="molecule type" value="Genomic_DNA"/>
</dbReference>
<dbReference type="Proteomes" id="UP001165960">
    <property type="component" value="Unassembled WGS sequence"/>
</dbReference>
<gene>
    <name evidence="1" type="ORF">DSO57_1016534</name>
</gene>
<comment type="caution">
    <text evidence="1">The sequence shown here is derived from an EMBL/GenBank/DDBJ whole genome shotgun (WGS) entry which is preliminary data.</text>
</comment>
<protein>
    <submittedName>
        <fullName evidence="1">Uncharacterized protein</fullName>
    </submittedName>
</protein>
<proteinExistence type="predicted"/>
<evidence type="ECO:0000313" key="2">
    <source>
        <dbReference type="Proteomes" id="UP001165960"/>
    </source>
</evidence>
<name>A0ACC2RJE4_9FUNG</name>
<keyword evidence="2" id="KW-1185">Reference proteome</keyword>
<sequence>MITDDQLSLAVNLAGSFVMTLIFLHHLIVVNSNLGSKEVFTDTITKPVKKTS</sequence>